<evidence type="ECO:0000313" key="2">
    <source>
        <dbReference type="Proteomes" id="UP001149411"/>
    </source>
</evidence>
<organism evidence="1 2">
    <name type="scientific">Halorutilus salinus</name>
    <dbReference type="NCBI Taxonomy" id="2487751"/>
    <lineage>
        <taxon>Archaea</taxon>
        <taxon>Methanobacteriati</taxon>
        <taxon>Methanobacteriota</taxon>
        <taxon>Stenosarchaea group</taxon>
        <taxon>Halobacteria</taxon>
        <taxon>Halorutilales</taxon>
        <taxon>Halorutilaceae</taxon>
        <taxon>Halorutilus</taxon>
    </lineage>
</organism>
<dbReference type="AlphaFoldDB" id="A0A9Q4GHG4"/>
<dbReference type="EMBL" id="RKLV01000004">
    <property type="protein sequence ID" value="MCX2818765.1"/>
    <property type="molecule type" value="Genomic_DNA"/>
</dbReference>
<gene>
    <name evidence="1" type="ORF">EGH25_05295</name>
</gene>
<protein>
    <submittedName>
        <fullName evidence="1">Uncharacterized protein</fullName>
    </submittedName>
</protein>
<dbReference type="Proteomes" id="UP001149411">
    <property type="component" value="Unassembled WGS sequence"/>
</dbReference>
<comment type="caution">
    <text evidence="1">The sequence shown here is derived from an EMBL/GenBank/DDBJ whole genome shotgun (WGS) entry which is preliminary data.</text>
</comment>
<name>A0A9Q4GHG4_9EURY</name>
<accession>A0A9Q4GHG4</accession>
<dbReference type="PROSITE" id="PS51257">
    <property type="entry name" value="PROKAR_LIPOPROTEIN"/>
    <property type="match status" value="1"/>
</dbReference>
<evidence type="ECO:0000313" key="1">
    <source>
        <dbReference type="EMBL" id="MCX2818765.1"/>
    </source>
</evidence>
<proteinExistence type="predicted"/>
<sequence length="286" mass="30196">MERRRFVRLAAVSTAVGATGVAGCLGDGGEEEDTNDQPQAAEFGYTTWLPAGEYRLVGYFDLGATRELTGLSRDGQERSLFGETTVPYADIDAMMSATGGSEFEAYTGAFDVSPGDVFPDSEVSEYAGFTVAGGNVDGEGVELAASEDFVIVGNDGTGREGTSATEVINAATGDAPRQADEGDIIPGLSEYAQGEPLAVQFDYGVGNTVYQFSEERDGRVAFVEVAILPDEQAVEQTIEEDYSYSDGRLEDLNMSVRGEGRRLIIENLQSPGSVEGAALGDNGLLP</sequence>
<reference evidence="1" key="1">
    <citation type="submission" date="2022-09" db="EMBL/GenBank/DDBJ databases">
        <title>Haloadaptaus new haloarchaeum isolated from saline soil.</title>
        <authorList>
            <person name="Duran-Viseras A."/>
            <person name="Sanchez-Porro C."/>
            <person name="Ventosa A."/>
        </authorList>
    </citation>
    <scope>NUCLEOTIDE SEQUENCE</scope>
    <source>
        <strain evidence="1">F3-133</strain>
    </source>
</reference>
<dbReference type="RefSeq" id="WP_266086605.1">
    <property type="nucleotide sequence ID" value="NZ_RKLV01000004.1"/>
</dbReference>
<keyword evidence="2" id="KW-1185">Reference proteome</keyword>